<feature type="domain" description="Flavin reductase like" evidence="3">
    <location>
        <begin position="14"/>
        <end position="157"/>
    </location>
</feature>
<dbReference type="InterPro" id="IPR002563">
    <property type="entry name" value="Flavin_Rdtase-like_dom"/>
</dbReference>
<evidence type="ECO:0000313" key="4">
    <source>
        <dbReference type="EMBL" id="SUZ93329.1"/>
    </source>
</evidence>
<dbReference type="AlphaFoldDB" id="A0A381RQI2"/>
<feature type="non-terminal residue" evidence="4">
    <location>
        <position position="1"/>
    </location>
</feature>
<dbReference type="EMBL" id="UINC01002137">
    <property type="protein sequence ID" value="SUZ93329.1"/>
    <property type="molecule type" value="Genomic_DNA"/>
</dbReference>
<dbReference type="PANTHER" id="PTHR30466">
    <property type="entry name" value="FLAVIN REDUCTASE"/>
    <property type="match status" value="1"/>
</dbReference>
<evidence type="ECO:0000256" key="1">
    <source>
        <dbReference type="ARBA" id="ARBA00008898"/>
    </source>
</evidence>
<dbReference type="PANTHER" id="PTHR30466:SF11">
    <property type="entry name" value="FLAVIN-DEPENDENT MONOOXYGENASE, REDUCTASE SUBUNIT HSAB"/>
    <property type="match status" value="1"/>
</dbReference>
<reference evidence="4" key="1">
    <citation type="submission" date="2018-05" db="EMBL/GenBank/DDBJ databases">
        <authorList>
            <person name="Lanie J.A."/>
            <person name="Ng W.-L."/>
            <person name="Kazmierczak K.M."/>
            <person name="Andrzejewski T.M."/>
            <person name="Davidsen T.M."/>
            <person name="Wayne K.J."/>
            <person name="Tettelin H."/>
            <person name="Glass J.I."/>
            <person name="Rusch D."/>
            <person name="Podicherti R."/>
            <person name="Tsui H.-C.T."/>
            <person name="Winkler M.E."/>
        </authorList>
    </citation>
    <scope>NUCLEOTIDE SEQUENCE</scope>
</reference>
<accession>A0A381RQI2</accession>
<evidence type="ECO:0000259" key="3">
    <source>
        <dbReference type="SMART" id="SM00903"/>
    </source>
</evidence>
<dbReference type="GO" id="GO:0010181">
    <property type="term" value="F:FMN binding"/>
    <property type="evidence" value="ECO:0007669"/>
    <property type="project" value="InterPro"/>
</dbReference>
<dbReference type="SMART" id="SM00903">
    <property type="entry name" value="Flavin_Reduct"/>
    <property type="match status" value="1"/>
</dbReference>
<dbReference type="GO" id="GO:0042602">
    <property type="term" value="F:riboflavin reductase (NADPH) activity"/>
    <property type="evidence" value="ECO:0007669"/>
    <property type="project" value="TreeGrafter"/>
</dbReference>
<sequence length="162" mass="17105">VDTGIDGDLYRKVLGRYPTGVTLVTGMAGDEPLAMVIGSFVSVSMDPPLVGFLPGRNSNTWPRIEASGSFCINVLSDAQEALANAFFRRDGDPWEGIGWVPATSGSPAIPSCLASIDCSINDVVDAGDHLFVMGLITDLSHVDEGSPLVFLGGRYGEYRPLG</sequence>
<dbReference type="Pfam" id="PF01613">
    <property type="entry name" value="Flavin_Reduct"/>
    <property type="match status" value="1"/>
</dbReference>
<dbReference type="InterPro" id="IPR050268">
    <property type="entry name" value="NADH-dep_flavin_reductase"/>
</dbReference>
<dbReference type="Gene3D" id="2.30.110.10">
    <property type="entry name" value="Electron Transport, Fmn-binding Protein, Chain A"/>
    <property type="match status" value="1"/>
</dbReference>
<evidence type="ECO:0000256" key="2">
    <source>
        <dbReference type="ARBA" id="ARBA00023002"/>
    </source>
</evidence>
<dbReference type="InterPro" id="IPR012349">
    <property type="entry name" value="Split_barrel_FMN-bd"/>
</dbReference>
<keyword evidence="2" id="KW-0560">Oxidoreductase</keyword>
<organism evidence="4">
    <name type="scientific">marine metagenome</name>
    <dbReference type="NCBI Taxonomy" id="408172"/>
    <lineage>
        <taxon>unclassified sequences</taxon>
        <taxon>metagenomes</taxon>
        <taxon>ecological metagenomes</taxon>
    </lineage>
</organism>
<gene>
    <name evidence="4" type="ORF">METZ01_LOCUS46183</name>
</gene>
<protein>
    <recommendedName>
        <fullName evidence="3">Flavin reductase like domain-containing protein</fullName>
    </recommendedName>
</protein>
<name>A0A381RQI2_9ZZZZ</name>
<comment type="similarity">
    <text evidence="1">Belongs to the non-flavoprotein flavin reductase family.</text>
</comment>
<dbReference type="SUPFAM" id="SSF50475">
    <property type="entry name" value="FMN-binding split barrel"/>
    <property type="match status" value="1"/>
</dbReference>
<proteinExistence type="inferred from homology"/>